<dbReference type="EMBL" id="CP070969">
    <property type="protein sequence ID" value="QSF44999.1"/>
    <property type="molecule type" value="Genomic_DNA"/>
</dbReference>
<evidence type="ECO:0000313" key="3">
    <source>
        <dbReference type="Proteomes" id="UP000663452"/>
    </source>
</evidence>
<protein>
    <submittedName>
        <fullName evidence="2">GNAT family N-acetyltransferase</fullName>
    </submittedName>
</protein>
<feature type="domain" description="N-acetyltransferase" evidence="1">
    <location>
        <begin position="1"/>
        <end position="144"/>
    </location>
</feature>
<dbReference type="RefSeq" id="WP_206102509.1">
    <property type="nucleotide sequence ID" value="NZ_CP070969.1"/>
</dbReference>
<sequence>MIRLCGKQDEDTMYRIINDAAKAYQGVIPADRYHEPYMSREELGQEIENGVVFWGIEEDGELVGVMGIQDKGEVALIRHAYVRTARRQGGIGSSLLRHITSLTEKPILIGTWEAASWAISFYVKNGFALVTANEKQMLLQKYWDVPERQIETSVVLASADFLI</sequence>
<keyword evidence="3" id="KW-1185">Reference proteome</keyword>
<evidence type="ECO:0000259" key="1">
    <source>
        <dbReference type="PROSITE" id="PS51186"/>
    </source>
</evidence>
<dbReference type="Pfam" id="PF13508">
    <property type="entry name" value="Acetyltransf_7"/>
    <property type="match status" value="1"/>
</dbReference>
<proteinExistence type="predicted"/>
<dbReference type="PROSITE" id="PS51186">
    <property type="entry name" value="GNAT"/>
    <property type="match status" value="1"/>
</dbReference>
<reference evidence="2 3" key="1">
    <citation type="submission" date="2021-02" db="EMBL/GenBank/DDBJ databases">
        <title>Paenibacillus tianjinensis sp. nov.</title>
        <authorList>
            <person name="Liu H."/>
        </authorList>
    </citation>
    <scope>NUCLEOTIDE SEQUENCE [LARGE SCALE GENOMIC DNA]</scope>
    <source>
        <strain evidence="2 3">TB2019</strain>
    </source>
</reference>
<dbReference type="Gene3D" id="3.40.630.30">
    <property type="match status" value="1"/>
</dbReference>
<accession>A0ABX7LDU5</accession>
<dbReference type="SUPFAM" id="SSF55729">
    <property type="entry name" value="Acyl-CoA N-acyltransferases (Nat)"/>
    <property type="match status" value="1"/>
</dbReference>
<name>A0ABX7LDU5_9BACL</name>
<evidence type="ECO:0000313" key="2">
    <source>
        <dbReference type="EMBL" id="QSF44999.1"/>
    </source>
</evidence>
<gene>
    <name evidence="2" type="ORF">JRJ22_28350</name>
</gene>
<dbReference type="InterPro" id="IPR000182">
    <property type="entry name" value="GNAT_dom"/>
</dbReference>
<dbReference type="InterPro" id="IPR016181">
    <property type="entry name" value="Acyl_CoA_acyltransferase"/>
</dbReference>
<dbReference type="Proteomes" id="UP000663452">
    <property type="component" value="Chromosome"/>
</dbReference>
<dbReference type="CDD" id="cd04301">
    <property type="entry name" value="NAT_SF"/>
    <property type="match status" value="1"/>
</dbReference>
<organism evidence="2 3">
    <name type="scientific">Paenibacillus tianjinensis</name>
    <dbReference type="NCBI Taxonomy" id="2810347"/>
    <lineage>
        <taxon>Bacteria</taxon>
        <taxon>Bacillati</taxon>
        <taxon>Bacillota</taxon>
        <taxon>Bacilli</taxon>
        <taxon>Bacillales</taxon>
        <taxon>Paenibacillaceae</taxon>
        <taxon>Paenibacillus</taxon>
    </lineage>
</organism>